<proteinExistence type="predicted"/>
<evidence type="ECO:0000313" key="1">
    <source>
        <dbReference type="EMBL" id="GGK95893.1"/>
    </source>
</evidence>
<keyword evidence="2" id="KW-1185">Reference proteome</keyword>
<reference evidence="1" key="2">
    <citation type="submission" date="2020-09" db="EMBL/GenBank/DDBJ databases">
        <authorList>
            <person name="Sun Q."/>
            <person name="Zhou Y."/>
        </authorList>
    </citation>
    <scope>NUCLEOTIDE SEQUENCE</scope>
    <source>
        <strain evidence="1">CGMCC 4.7299</strain>
    </source>
</reference>
<name>A0A8J3C1J1_9ACTN</name>
<accession>A0A8J3C1J1</accession>
<evidence type="ECO:0000313" key="2">
    <source>
        <dbReference type="Proteomes" id="UP000656042"/>
    </source>
</evidence>
<dbReference type="RefSeq" id="WP_189080053.1">
    <property type="nucleotide sequence ID" value="NZ_BMMX01000013.1"/>
</dbReference>
<sequence length="236" mass="25362">MSYQQSGAWAVDQAMRVLATGCAAECRPAPAAGAVVLGSESMLVRMTTPDEAAPPGWTVADHGRTWRTELRRLQDAAVDDRIPDPYPLLVSLGLIDDGRLLLNLAAAGGPISVEGEPDLARSLIRAWSRRLTTSPWATGNRVIRVGFPHDPDFCGWDVSRLVAAAPVLDVPEGGIVLFAAPPAGRDLYLVDRLLREPVRRWSVVAVGAGDATWRFTVRADGTAETGLLAEPVRLRP</sequence>
<organism evidence="1 2">
    <name type="scientific">Mangrovihabitans endophyticus</name>
    <dbReference type="NCBI Taxonomy" id="1751298"/>
    <lineage>
        <taxon>Bacteria</taxon>
        <taxon>Bacillati</taxon>
        <taxon>Actinomycetota</taxon>
        <taxon>Actinomycetes</taxon>
        <taxon>Micromonosporales</taxon>
        <taxon>Micromonosporaceae</taxon>
        <taxon>Mangrovihabitans</taxon>
    </lineage>
</organism>
<reference evidence="1" key="1">
    <citation type="journal article" date="2014" name="Int. J. Syst. Evol. Microbiol.">
        <title>Complete genome sequence of Corynebacterium casei LMG S-19264T (=DSM 44701T), isolated from a smear-ripened cheese.</title>
        <authorList>
            <consortium name="US DOE Joint Genome Institute (JGI-PGF)"/>
            <person name="Walter F."/>
            <person name="Albersmeier A."/>
            <person name="Kalinowski J."/>
            <person name="Ruckert C."/>
        </authorList>
    </citation>
    <scope>NUCLEOTIDE SEQUENCE</scope>
    <source>
        <strain evidence="1">CGMCC 4.7299</strain>
    </source>
</reference>
<comment type="caution">
    <text evidence="1">The sequence shown here is derived from an EMBL/GenBank/DDBJ whole genome shotgun (WGS) entry which is preliminary data.</text>
</comment>
<dbReference type="AlphaFoldDB" id="A0A8J3C1J1"/>
<gene>
    <name evidence="1" type="ORF">GCM10012284_32590</name>
</gene>
<protein>
    <submittedName>
        <fullName evidence="1">Uncharacterized protein</fullName>
    </submittedName>
</protein>
<dbReference type="EMBL" id="BMMX01000013">
    <property type="protein sequence ID" value="GGK95893.1"/>
    <property type="molecule type" value="Genomic_DNA"/>
</dbReference>
<dbReference type="Proteomes" id="UP000656042">
    <property type="component" value="Unassembled WGS sequence"/>
</dbReference>